<dbReference type="Proteomes" id="UP000799423">
    <property type="component" value="Unassembled WGS sequence"/>
</dbReference>
<evidence type="ECO:0000313" key="2">
    <source>
        <dbReference type="Proteomes" id="UP000799423"/>
    </source>
</evidence>
<keyword evidence="2" id="KW-1185">Reference proteome</keyword>
<dbReference type="EMBL" id="MU006295">
    <property type="protein sequence ID" value="KAF2853642.1"/>
    <property type="molecule type" value="Genomic_DNA"/>
</dbReference>
<name>A0A6A7BEF8_9PLEO</name>
<evidence type="ECO:0000313" key="1">
    <source>
        <dbReference type="EMBL" id="KAF2853642.1"/>
    </source>
</evidence>
<accession>A0A6A7BEF8</accession>
<dbReference type="AlphaFoldDB" id="A0A6A7BEF8"/>
<protein>
    <submittedName>
        <fullName evidence="1">Uncharacterized protein</fullName>
    </submittedName>
</protein>
<reference evidence="1" key="1">
    <citation type="submission" date="2020-01" db="EMBL/GenBank/DDBJ databases">
        <authorList>
            <consortium name="DOE Joint Genome Institute"/>
            <person name="Haridas S."/>
            <person name="Albert R."/>
            <person name="Binder M."/>
            <person name="Bloem J."/>
            <person name="Labutti K."/>
            <person name="Salamov A."/>
            <person name="Andreopoulos B."/>
            <person name="Baker S.E."/>
            <person name="Barry K."/>
            <person name="Bills G."/>
            <person name="Bluhm B.H."/>
            <person name="Cannon C."/>
            <person name="Castanera R."/>
            <person name="Culley D.E."/>
            <person name="Daum C."/>
            <person name="Ezra D."/>
            <person name="Gonzalez J.B."/>
            <person name="Henrissat B."/>
            <person name="Kuo A."/>
            <person name="Liang C."/>
            <person name="Lipzen A."/>
            <person name="Lutzoni F."/>
            <person name="Magnuson J."/>
            <person name="Mondo S."/>
            <person name="Nolan M."/>
            <person name="Ohm R."/>
            <person name="Pangilinan J."/>
            <person name="Park H.-J."/>
            <person name="Ramirez L."/>
            <person name="Alfaro M."/>
            <person name="Sun H."/>
            <person name="Tritt A."/>
            <person name="Yoshinaga Y."/>
            <person name="Zwiers L.-H."/>
            <person name="Turgeon B.G."/>
            <person name="Goodwin S.B."/>
            <person name="Spatafora J.W."/>
            <person name="Crous P.W."/>
            <person name="Grigoriev I.V."/>
        </authorList>
    </citation>
    <scope>NUCLEOTIDE SEQUENCE</scope>
    <source>
        <strain evidence="1">IPT5</strain>
    </source>
</reference>
<sequence>MANGKTEPLVSGACWPIASQAVSAKVNANYRCNFSIWKTCDAGRLPTVMPRAITSVPIPQAKGYWCSQIQF</sequence>
<organism evidence="1 2">
    <name type="scientific">Plenodomus tracheiphilus IPT5</name>
    <dbReference type="NCBI Taxonomy" id="1408161"/>
    <lineage>
        <taxon>Eukaryota</taxon>
        <taxon>Fungi</taxon>
        <taxon>Dikarya</taxon>
        <taxon>Ascomycota</taxon>
        <taxon>Pezizomycotina</taxon>
        <taxon>Dothideomycetes</taxon>
        <taxon>Pleosporomycetidae</taxon>
        <taxon>Pleosporales</taxon>
        <taxon>Pleosporineae</taxon>
        <taxon>Leptosphaeriaceae</taxon>
        <taxon>Plenodomus</taxon>
    </lineage>
</organism>
<gene>
    <name evidence="1" type="ORF">T440DRAFT_515754</name>
</gene>
<proteinExistence type="predicted"/>
<dbReference type="OrthoDB" id="3680413at2759"/>